<comment type="caution">
    <text evidence="1">The sequence shown here is derived from an EMBL/GenBank/DDBJ whole genome shotgun (WGS) entry which is preliminary data.</text>
</comment>
<reference evidence="1" key="1">
    <citation type="journal article" date="2020" name="mSystems">
        <title>Genome- and Community-Level Interaction Insights into Carbon Utilization and Element Cycling Functions of Hydrothermarchaeota in Hydrothermal Sediment.</title>
        <authorList>
            <person name="Zhou Z."/>
            <person name="Liu Y."/>
            <person name="Xu W."/>
            <person name="Pan J."/>
            <person name="Luo Z.H."/>
            <person name="Li M."/>
        </authorList>
    </citation>
    <scope>NUCLEOTIDE SEQUENCE [LARGE SCALE GENOMIC DNA]</scope>
    <source>
        <strain evidence="1">SpSt-418</strain>
    </source>
</reference>
<gene>
    <name evidence="1" type="ORF">ENR64_13935</name>
</gene>
<organism evidence="1">
    <name type="scientific">Oscillatoriales cyanobacterium SpSt-418</name>
    <dbReference type="NCBI Taxonomy" id="2282169"/>
    <lineage>
        <taxon>Bacteria</taxon>
        <taxon>Bacillati</taxon>
        <taxon>Cyanobacteriota</taxon>
        <taxon>Cyanophyceae</taxon>
        <taxon>Oscillatoriophycideae</taxon>
        <taxon>Oscillatoriales</taxon>
    </lineage>
</organism>
<sequence>MGFAEKLAEEWQSRLAQELPNQGPAVRDAIAQWLIGEDLARYDQLTPELQQVTRDAMDYRYRILRERYLTSPPERAYKQLIQRLSSPYLIRNKIRTWIALSRDRQQSVIEVLQEVIQELLRSDTYMQQQTAWISKCTTNPRLRNALMMAGVEEYCLRPIRNQPLLTYRFVNYLRRSQRGGMTQVPAEEFIRLVSEEIAPDDSEGAFSLLDNEAVSQYQEAQAEAELKELRDAVQMRFEVYLEKTLDETAVQWLRLYLQGRTQEAIAQALNMDVKQVYRLREKVTYHAVRVFASKNQPELVNAWMGKGNN</sequence>
<name>A0A7C3KE51_9CYAN</name>
<accession>A0A7C3KE51</accession>
<dbReference type="EMBL" id="DSRU01000207">
    <property type="protein sequence ID" value="HFM98829.1"/>
    <property type="molecule type" value="Genomic_DNA"/>
</dbReference>
<evidence type="ECO:0008006" key="2">
    <source>
        <dbReference type="Google" id="ProtNLM"/>
    </source>
</evidence>
<proteinExistence type="predicted"/>
<evidence type="ECO:0000313" key="1">
    <source>
        <dbReference type="EMBL" id="HFM98829.1"/>
    </source>
</evidence>
<protein>
    <recommendedName>
        <fullName evidence="2">HetZ-related protein 2</fullName>
    </recommendedName>
</protein>
<dbReference type="InterPro" id="IPR048033">
    <property type="entry name" value="HetZ-rel_2"/>
</dbReference>
<dbReference type="NCBIfam" id="NF037965">
    <property type="entry name" value="HetZ_rel_2"/>
    <property type="match status" value="1"/>
</dbReference>
<dbReference type="AlphaFoldDB" id="A0A7C3KE51"/>